<proteinExistence type="predicted"/>
<protein>
    <submittedName>
        <fullName evidence="1">Uncharacterized protein</fullName>
    </submittedName>
</protein>
<dbReference type="EMBL" id="FNPG01000043">
    <property type="protein sequence ID" value="SDY81610.1"/>
    <property type="molecule type" value="Genomic_DNA"/>
</dbReference>
<name>A0A1H3MYP6_9FIRM</name>
<organism evidence="1 2">
    <name type="scientific">Lachnobacterium bovis DSM 14045</name>
    <dbReference type="NCBI Taxonomy" id="1122142"/>
    <lineage>
        <taxon>Bacteria</taxon>
        <taxon>Bacillati</taxon>
        <taxon>Bacillota</taxon>
        <taxon>Clostridia</taxon>
        <taxon>Lachnospirales</taxon>
        <taxon>Lachnospiraceae</taxon>
        <taxon>Lachnobacterium</taxon>
    </lineage>
</organism>
<evidence type="ECO:0000313" key="1">
    <source>
        <dbReference type="EMBL" id="SDY81610.1"/>
    </source>
</evidence>
<evidence type="ECO:0000313" key="2">
    <source>
        <dbReference type="Proteomes" id="UP000183918"/>
    </source>
</evidence>
<dbReference type="AlphaFoldDB" id="A0A1H3MYP6"/>
<dbReference type="OrthoDB" id="9832206at2"/>
<accession>A0A1H3MYP6</accession>
<dbReference type="STRING" id="1122142.SAMN02910414_02437"/>
<dbReference type="RefSeq" id="WP_074719227.1">
    <property type="nucleotide sequence ID" value="NZ_FNPG01000043.1"/>
</dbReference>
<gene>
    <name evidence="1" type="ORF">SAMN02910414_02437</name>
</gene>
<reference evidence="1 2" key="1">
    <citation type="submission" date="2016-10" db="EMBL/GenBank/DDBJ databases">
        <authorList>
            <person name="de Groot N.N."/>
        </authorList>
    </citation>
    <scope>NUCLEOTIDE SEQUENCE [LARGE SCALE GENOMIC DNA]</scope>
    <source>
        <strain evidence="1 2">DSM 14045</strain>
    </source>
</reference>
<sequence length="109" mass="12051">MQVKGTDVGGGLKTASKKICVNDEEYTDLKAKLNAEHTTIKSEIDSIVNTVNHMVEKNGGLYADNVSANIKKFITQFKTVGDNLPKLYSNEVELITKYVADIDKLDVMK</sequence>
<dbReference type="Proteomes" id="UP000183918">
    <property type="component" value="Unassembled WGS sequence"/>
</dbReference>
<keyword evidence="2" id="KW-1185">Reference proteome</keyword>